<dbReference type="InterPro" id="IPR006311">
    <property type="entry name" value="TAT_signal"/>
</dbReference>
<organism evidence="2 3">
    <name type="scientific">Sphingobium indicum (strain DSM 16412 / CCM 7286 / MTCC 6364 / B90A)</name>
    <dbReference type="NCBI Taxonomy" id="861109"/>
    <lineage>
        <taxon>Bacteria</taxon>
        <taxon>Pseudomonadati</taxon>
        <taxon>Pseudomonadota</taxon>
        <taxon>Alphaproteobacteria</taxon>
        <taxon>Sphingomonadales</taxon>
        <taxon>Sphingomonadaceae</taxon>
        <taxon>Sphingobium</taxon>
    </lineage>
</organism>
<dbReference type="InterPro" id="IPR015069">
    <property type="entry name" value="2H-PEstase_DUF1868"/>
</dbReference>
<dbReference type="EMBL" id="CP013070">
    <property type="protein sequence ID" value="APL96426.1"/>
    <property type="molecule type" value="Genomic_DNA"/>
</dbReference>
<evidence type="ECO:0000259" key="1">
    <source>
        <dbReference type="Pfam" id="PF08975"/>
    </source>
</evidence>
<dbReference type="SUPFAM" id="SSF55144">
    <property type="entry name" value="LigT-like"/>
    <property type="match status" value="1"/>
</dbReference>
<reference evidence="2 3" key="1">
    <citation type="journal article" date="2012" name="J. Bacteriol.">
        <title>Genome sequence of Sphingobium indicum B90A, a hexachlorocyclohexane-degrading bacterium.</title>
        <authorList>
            <person name="Anand S."/>
            <person name="Sangwan N."/>
            <person name="Lata P."/>
            <person name="Kaur J."/>
            <person name="Dua A."/>
            <person name="Singh A.K."/>
            <person name="Verma M."/>
            <person name="Kaur J."/>
            <person name="Khurana J.P."/>
            <person name="Khurana P."/>
            <person name="Mathur S."/>
            <person name="Lal R."/>
        </authorList>
    </citation>
    <scope>NUCLEOTIDE SEQUENCE [LARGE SCALE GENOMIC DNA]</scope>
    <source>
        <strain evidence="3">DSM 16412 / CCM 7286 / MTCC 6364 / B90A</strain>
    </source>
</reference>
<proteinExistence type="predicted"/>
<feature type="domain" description="DUF1868" evidence="1">
    <location>
        <begin position="43"/>
        <end position="155"/>
    </location>
</feature>
<sequence length="263" mass="29227">MKMHSTDRRNFLGLMAAGATAVVGAPVSARQVRSKFPPDVGSKFYADGRVHPFPGNTVICHVPQQGEHSGCFNALLDIYREAPAHPFVRKITLLPPSSYHMTIFGGANDKPRERKSWPADLPIDMPIERCTEILAERLKAARLGCSLPIRMKVDPSQDPTNGAPLTLRLLPVDEAERGKLADLRRAIADVTKVPIPTPDTYRFHISLGYFVAWLTAAEQITFARTFNRWAQQLASKSPVITLGAPEFCSFDDMFAFHRIIYLG</sequence>
<protein>
    <recommendedName>
        <fullName evidence="1">DUF1868 domain-containing protein</fullName>
    </recommendedName>
</protein>
<dbReference type="Pfam" id="PF08975">
    <property type="entry name" value="2H-phosphodiest"/>
    <property type="match status" value="1"/>
</dbReference>
<dbReference type="InterPro" id="IPR009097">
    <property type="entry name" value="Cyclic_Pdiesterase"/>
</dbReference>
<evidence type="ECO:0000313" key="2">
    <source>
        <dbReference type="EMBL" id="APL96426.1"/>
    </source>
</evidence>
<name>A0A1L5BU79_SPHIB</name>
<gene>
    <name evidence="2" type="ORF">SIDU_16575</name>
</gene>
<dbReference type="Gene3D" id="3.90.1140.10">
    <property type="entry name" value="Cyclic phosphodiesterase"/>
    <property type="match status" value="1"/>
</dbReference>
<dbReference type="AlphaFoldDB" id="A0A1L5BU79"/>
<evidence type="ECO:0000313" key="3">
    <source>
        <dbReference type="Proteomes" id="UP000004550"/>
    </source>
</evidence>
<dbReference type="PROSITE" id="PS51318">
    <property type="entry name" value="TAT"/>
    <property type="match status" value="1"/>
</dbReference>
<dbReference type="Proteomes" id="UP000004550">
    <property type="component" value="Chromosome"/>
</dbReference>
<accession>A0A1L5BU79</accession>
<dbReference type="KEGG" id="sinb:SIDU_16575"/>